<reference evidence="4" key="1">
    <citation type="submission" date="2016-06" db="UniProtKB">
        <authorList>
            <consortium name="WormBaseParasite"/>
        </authorList>
    </citation>
    <scope>IDENTIFICATION</scope>
</reference>
<sequence length="258" mass="30420">MRHLLLKKIWEEEQVPMDWIEIHLIKIPKKNGPSKCENYRGITLLSVPGNVFNRVLMNWMKDSLDAQFRDQQSGFRKDRWCTDQIATLRIIVEQSVDYEKAFYSMYRRTSWKLFRHYGVFEKMVNIIRHSYYGLHCKYNTENINPITLDGETLEEVKTLTYLNSIIHEQGESDTDVKARIGKARTAFLQLSNIWNSKQLSTNIKVRISNTNVMTLLLYGAENRRTTTTIIKKVQVFINSCLRNIRNSHWPDTISNNLL</sequence>
<dbReference type="Proteomes" id="UP000279833">
    <property type="component" value="Unassembled WGS sequence"/>
</dbReference>
<evidence type="ECO:0000259" key="1">
    <source>
        <dbReference type="Pfam" id="PF20049"/>
    </source>
</evidence>
<name>A0A183KIL8_9TREM</name>
<protein>
    <submittedName>
        <fullName evidence="4">Reverse transcriptase domain-containing protein</fullName>
    </submittedName>
</protein>
<dbReference type="InterPro" id="IPR045609">
    <property type="entry name" value="DUF6451"/>
</dbReference>
<organism evidence="4">
    <name type="scientific">Schistosoma curassoni</name>
    <dbReference type="NCBI Taxonomy" id="6186"/>
    <lineage>
        <taxon>Eukaryota</taxon>
        <taxon>Metazoa</taxon>
        <taxon>Spiralia</taxon>
        <taxon>Lophotrochozoa</taxon>
        <taxon>Platyhelminthes</taxon>
        <taxon>Trematoda</taxon>
        <taxon>Digenea</taxon>
        <taxon>Strigeidida</taxon>
        <taxon>Schistosomatoidea</taxon>
        <taxon>Schistosomatidae</taxon>
        <taxon>Schistosoma</taxon>
    </lineage>
</organism>
<keyword evidence="3" id="KW-1185">Reference proteome</keyword>
<accession>A0A183KIL8</accession>
<evidence type="ECO:0000313" key="3">
    <source>
        <dbReference type="Proteomes" id="UP000279833"/>
    </source>
</evidence>
<reference evidence="2 3" key="2">
    <citation type="submission" date="2018-11" db="EMBL/GenBank/DDBJ databases">
        <authorList>
            <consortium name="Pathogen Informatics"/>
        </authorList>
    </citation>
    <scope>NUCLEOTIDE SEQUENCE [LARGE SCALE GENOMIC DNA]</scope>
    <source>
        <strain evidence="2">Dakar</strain>
        <strain evidence="3">Dakar, Senegal</strain>
    </source>
</reference>
<evidence type="ECO:0000313" key="2">
    <source>
        <dbReference type="EMBL" id="VDP57743.1"/>
    </source>
</evidence>
<dbReference type="PANTHER" id="PTHR47027:SF25">
    <property type="entry name" value="REVERSE TRANSCRIPTASE DOMAIN-CONTAINING PROTEIN"/>
    <property type="match status" value="1"/>
</dbReference>
<dbReference type="Pfam" id="PF20049">
    <property type="entry name" value="DUF6451"/>
    <property type="match status" value="1"/>
</dbReference>
<dbReference type="PANTHER" id="PTHR47027">
    <property type="entry name" value="REVERSE TRANSCRIPTASE DOMAIN-CONTAINING PROTEIN"/>
    <property type="match status" value="1"/>
</dbReference>
<evidence type="ECO:0000313" key="4">
    <source>
        <dbReference type="WBParaSite" id="SCUD_0001487701-mRNA-1"/>
    </source>
</evidence>
<feature type="domain" description="DUF6451" evidence="1">
    <location>
        <begin position="186"/>
        <end position="218"/>
    </location>
</feature>
<dbReference type="AlphaFoldDB" id="A0A183KIL8"/>
<dbReference type="EMBL" id="UZAK01037099">
    <property type="protein sequence ID" value="VDP57743.1"/>
    <property type="molecule type" value="Genomic_DNA"/>
</dbReference>
<proteinExistence type="predicted"/>
<gene>
    <name evidence="2" type="ORF">SCUD_LOCUS14874</name>
</gene>
<dbReference type="WBParaSite" id="SCUD_0001487701-mRNA-1">
    <property type="protein sequence ID" value="SCUD_0001487701-mRNA-1"/>
    <property type="gene ID" value="SCUD_0001487701"/>
</dbReference>